<evidence type="ECO:0000313" key="5">
    <source>
        <dbReference type="EMBL" id="KAG8237648.1"/>
    </source>
</evidence>
<dbReference type="SMART" id="SM00326">
    <property type="entry name" value="SH3"/>
    <property type="match status" value="1"/>
</dbReference>
<organism evidence="5 6">
    <name type="scientific">Ladona fulva</name>
    <name type="common">Scarce chaser dragonfly</name>
    <name type="synonym">Libellula fulva</name>
    <dbReference type="NCBI Taxonomy" id="123851"/>
    <lineage>
        <taxon>Eukaryota</taxon>
        <taxon>Metazoa</taxon>
        <taxon>Ecdysozoa</taxon>
        <taxon>Arthropoda</taxon>
        <taxon>Hexapoda</taxon>
        <taxon>Insecta</taxon>
        <taxon>Pterygota</taxon>
        <taxon>Palaeoptera</taxon>
        <taxon>Odonata</taxon>
        <taxon>Epiprocta</taxon>
        <taxon>Anisoptera</taxon>
        <taxon>Libelluloidea</taxon>
        <taxon>Libellulidae</taxon>
        <taxon>Ladona</taxon>
    </lineage>
</organism>
<evidence type="ECO:0000313" key="6">
    <source>
        <dbReference type="Proteomes" id="UP000792457"/>
    </source>
</evidence>
<evidence type="ECO:0000256" key="2">
    <source>
        <dbReference type="PROSITE-ProRule" id="PRU00192"/>
    </source>
</evidence>
<proteinExistence type="predicted"/>
<feature type="compositionally biased region" description="Low complexity" evidence="3">
    <location>
        <begin position="102"/>
        <end position="114"/>
    </location>
</feature>
<keyword evidence="1 2" id="KW-0728">SH3 domain</keyword>
<evidence type="ECO:0000256" key="1">
    <source>
        <dbReference type="ARBA" id="ARBA00022443"/>
    </source>
</evidence>
<dbReference type="EMBL" id="KZ309199">
    <property type="protein sequence ID" value="KAG8237648.1"/>
    <property type="molecule type" value="Genomic_DNA"/>
</dbReference>
<dbReference type="PROSITE" id="PS50002">
    <property type="entry name" value="SH3"/>
    <property type="match status" value="1"/>
</dbReference>
<reference evidence="5" key="2">
    <citation type="submission" date="2017-10" db="EMBL/GenBank/DDBJ databases">
        <title>Ladona fulva Genome sequencing and assembly.</title>
        <authorList>
            <person name="Murali S."/>
            <person name="Richards S."/>
            <person name="Bandaranaike D."/>
            <person name="Bellair M."/>
            <person name="Blankenburg K."/>
            <person name="Chao H."/>
            <person name="Dinh H."/>
            <person name="Doddapaneni H."/>
            <person name="Dugan-Rocha S."/>
            <person name="Elkadiri S."/>
            <person name="Gnanaolivu R."/>
            <person name="Hernandez B."/>
            <person name="Skinner E."/>
            <person name="Javaid M."/>
            <person name="Lee S."/>
            <person name="Li M."/>
            <person name="Ming W."/>
            <person name="Munidasa M."/>
            <person name="Muniz J."/>
            <person name="Nguyen L."/>
            <person name="Hughes D."/>
            <person name="Osuji N."/>
            <person name="Pu L.-L."/>
            <person name="Puazo M."/>
            <person name="Qu C."/>
            <person name="Quiroz J."/>
            <person name="Raj R."/>
            <person name="Weissenberger G."/>
            <person name="Xin Y."/>
            <person name="Zou X."/>
            <person name="Han Y."/>
            <person name="Worley K."/>
            <person name="Muzny D."/>
            <person name="Gibbs R."/>
        </authorList>
    </citation>
    <scope>NUCLEOTIDE SEQUENCE</scope>
    <source>
        <strain evidence="5">Sampled in the wild</strain>
    </source>
</reference>
<dbReference type="OrthoDB" id="14167at2759"/>
<name>A0A8K0PA89_LADFU</name>
<evidence type="ECO:0000256" key="3">
    <source>
        <dbReference type="SAM" id="MobiDB-lite"/>
    </source>
</evidence>
<dbReference type="SUPFAM" id="SSF50044">
    <property type="entry name" value="SH3-domain"/>
    <property type="match status" value="1"/>
</dbReference>
<accession>A0A8K0PA89</accession>
<dbReference type="Proteomes" id="UP000792457">
    <property type="component" value="Unassembled WGS sequence"/>
</dbReference>
<gene>
    <name evidence="5" type="ORF">J437_LFUL017557</name>
</gene>
<feature type="domain" description="SH3" evidence="4">
    <location>
        <begin position="118"/>
        <end position="180"/>
    </location>
</feature>
<dbReference type="Gene3D" id="2.30.30.40">
    <property type="entry name" value="SH3 Domains"/>
    <property type="match status" value="1"/>
</dbReference>
<reference evidence="5" key="1">
    <citation type="submission" date="2013-04" db="EMBL/GenBank/DDBJ databases">
        <authorList>
            <person name="Qu J."/>
            <person name="Murali S.C."/>
            <person name="Bandaranaike D."/>
            <person name="Bellair M."/>
            <person name="Blankenburg K."/>
            <person name="Chao H."/>
            <person name="Dinh H."/>
            <person name="Doddapaneni H."/>
            <person name="Downs B."/>
            <person name="Dugan-Rocha S."/>
            <person name="Elkadiri S."/>
            <person name="Gnanaolivu R.D."/>
            <person name="Hernandez B."/>
            <person name="Javaid M."/>
            <person name="Jayaseelan J.C."/>
            <person name="Lee S."/>
            <person name="Li M."/>
            <person name="Ming W."/>
            <person name="Munidasa M."/>
            <person name="Muniz J."/>
            <person name="Nguyen L."/>
            <person name="Ongeri F."/>
            <person name="Osuji N."/>
            <person name="Pu L.-L."/>
            <person name="Puazo M."/>
            <person name="Qu C."/>
            <person name="Quiroz J."/>
            <person name="Raj R."/>
            <person name="Weissenberger G."/>
            <person name="Xin Y."/>
            <person name="Zou X."/>
            <person name="Han Y."/>
            <person name="Richards S."/>
            <person name="Worley K."/>
            <person name="Muzny D."/>
            <person name="Gibbs R."/>
        </authorList>
    </citation>
    <scope>NUCLEOTIDE SEQUENCE</scope>
    <source>
        <strain evidence="5">Sampled in the wild</strain>
    </source>
</reference>
<keyword evidence="6" id="KW-1185">Reference proteome</keyword>
<dbReference type="CDD" id="cd11802">
    <property type="entry name" value="SH3_Endophilin_B"/>
    <property type="match status" value="1"/>
</dbReference>
<feature type="region of interest" description="Disordered" evidence="3">
    <location>
        <begin position="80"/>
        <end position="116"/>
    </location>
</feature>
<comment type="caution">
    <text evidence="5">The sequence shown here is derived from an EMBL/GenBank/DDBJ whole genome shotgun (WGS) entry which is preliminary data.</text>
</comment>
<dbReference type="AlphaFoldDB" id="A0A8K0PA89"/>
<dbReference type="InterPro" id="IPR001452">
    <property type="entry name" value="SH3_domain"/>
</dbReference>
<sequence length="180" mass="19554">MHLPLLCFLLLNPIPCCFLLLSFLTNFVIYKISLDLIIHAIIACPFTKTNIVPLSTLSSYHLVHSQTPLQSYGITTSMSMGGSQVPLSPKQPVPNEDGGGSSSSSAGGPSPTDGAAKDLRQRARVLYDYDAKDSTELSLMADEVIIIVEEEYGPEPDYAIGERGSQRGKVPKAYLEMLSY</sequence>
<evidence type="ECO:0000259" key="4">
    <source>
        <dbReference type="PROSITE" id="PS50002"/>
    </source>
</evidence>
<dbReference type="InterPro" id="IPR036028">
    <property type="entry name" value="SH3-like_dom_sf"/>
</dbReference>
<protein>
    <recommendedName>
        <fullName evidence="4">SH3 domain-containing protein</fullName>
    </recommendedName>
</protein>
<dbReference type="Pfam" id="PF14604">
    <property type="entry name" value="SH3_9"/>
    <property type="match status" value="1"/>
</dbReference>